<dbReference type="AlphaFoldDB" id="A0A2M3ZMT7"/>
<evidence type="ECO:0000256" key="1">
    <source>
        <dbReference type="SAM" id="MobiDB-lite"/>
    </source>
</evidence>
<organism evidence="2">
    <name type="scientific">Anopheles braziliensis</name>
    <dbReference type="NCBI Taxonomy" id="58242"/>
    <lineage>
        <taxon>Eukaryota</taxon>
        <taxon>Metazoa</taxon>
        <taxon>Ecdysozoa</taxon>
        <taxon>Arthropoda</taxon>
        <taxon>Hexapoda</taxon>
        <taxon>Insecta</taxon>
        <taxon>Pterygota</taxon>
        <taxon>Neoptera</taxon>
        <taxon>Endopterygota</taxon>
        <taxon>Diptera</taxon>
        <taxon>Nematocera</taxon>
        <taxon>Culicoidea</taxon>
        <taxon>Culicidae</taxon>
        <taxon>Anophelinae</taxon>
        <taxon>Anopheles</taxon>
    </lineage>
</organism>
<protein>
    <submittedName>
        <fullName evidence="2">Putative secreted peptide</fullName>
    </submittedName>
</protein>
<sequence>MEFIRSLFVSRWPAVVVTARISDDQCTCMVYGVLVVCFRMGGPSYAQKNGRTLPPLLERTKSDSPQRRRSGKGN</sequence>
<reference evidence="2" key="1">
    <citation type="submission" date="2018-01" db="EMBL/GenBank/DDBJ databases">
        <title>An insight into the sialome of Amazonian anophelines.</title>
        <authorList>
            <person name="Ribeiro J.M."/>
            <person name="Scarpassa V."/>
            <person name="Calvo E."/>
        </authorList>
    </citation>
    <scope>NUCLEOTIDE SEQUENCE</scope>
    <source>
        <tissue evidence="2">Salivary glands</tissue>
    </source>
</reference>
<feature type="region of interest" description="Disordered" evidence="1">
    <location>
        <begin position="49"/>
        <end position="74"/>
    </location>
</feature>
<accession>A0A2M3ZMT7</accession>
<dbReference type="EMBL" id="GGFM01009095">
    <property type="protein sequence ID" value="MBW29846.1"/>
    <property type="molecule type" value="Transcribed_RNA"/>
</dbReference>
<name>A0A2M3ZMT7_9DIPT</name>
<evidence type="ECO:0000313" key="2">
    <source>
        <dbReference type="EMBL" id="MBW29846.1"/>
    </source>
</evidence>
<proteinExistence type="predicted"/>